<evidence type="ECO:0000256" key="1">
    <source>
        <dbReference type="SAM" id="MobiDB-lite"/>
    </source>
</evidence>
<protein>
    <submittedName>
        <fullName evidence="2">Uncharacterized protein</fullName>
    </submittedName>
</protein>
<name>A0ABX8FG53_9BACI</name>
<proteinExistence type="predicted"/>
<reference evidence="2 3" key="1">
    <citation type="submission" date="2021-03" db="EMBL/GenBank/DDBJ databases">
        <title>The first data on the complete genome of the tetrodotoxin-producing bacterium.</title>
        <authorList>
            <person name="Melnikova D.I."/>
            <person name="Nijland R."/>
            <person name="Magarlamov T.Y."/>
        </authorList>
    </citation>
    <scope>NUCLEOTIDE SEQUENCE [LARGE SCALE GENOMIC DNA]</scope>
    <source>
        <strain evidence="2 3">1839</strain>
    </source>
</reference>
<accession>A0ABX8FG53</accession>
<dbReference type="EMBL" id="CP071709">
    <property type="protein sequence ID" value="QVY62975.1"/>
    <property type="molecule type" value="Genomic_DNA"/>
</dbReference>
<feature type="region of interest" description="Disordered" evidence="1">
    <location>
        <begin position="97"/>
        <end position="121"/>
    </location>
</feature>
<keyword evidence="3" id="KW-1185">Reference proteome</keyword>
<evidence type="ECO:0000313" key="2">
    <source>
        <dbReference type="EMBL" id="QVY62975.1"/>
    </source>
</evidence>
<gene>
    <name evidence="2" type="ORF">J1899_08010</name>
</gene>
<dbReference type="Proteomes" id="UP000679247">
    <property type="component" value="Chromosome"/>
</dbReference>
<dbReference type="RefSeq" id="WP_214478339.1">
    <property type="nucleotide sequence ID" value="NZ_CP071709.1"/>
</dbReference>
<organism evidence="2 3">
    <name type="scientific">Cytobacillus gottheilii</name>
    <dbReference type="NCBI Taxonomy" id="859144"/>
    <lineage>
        <taxon>Bacteria</taxon>
        <taxon>Bacillati</taxon>
        <taxon>Bacillota</taxon>
        <taxon>Bacilli</taxon>
        <taxon>Bacillales</taxon>
        <taxon>Bacillaceae</taxon>
        <taxon>Cytobacillus</taxon>
    </lineage>
</organism>
<evidence type="ECO:0000313" key="3">
    <source>
        <dbReference type="Proteomes" id="UP000679247"/>
    </source>
</evidence>
<sequence>MTNVEFNEKINELWTRTKAGNLPRDARFKAIEALTDQYVEATGKRPDSGALDRLATLCLYEEVTDDDRMKIRNNEAPIMSDRQIERREADQVSFTMAEEVGTDGRDYRSQTRQNRKKLRKY</sequence>